<reference evidence="6" key="3">
    <citation type="journal article" date="2016" name="Genome Announc.">
        <title>Revised genome sequence of the purple photosynthetic bacterium Blastochloris viridis.</title>
        <authorList>
            <person name="Liu L.N."/>
            <person name="Faulkner M."/>
            <person name="Liu X."/>
            <person name="Huang F."/>
            <person name="Darby A.C."/>
            <person name="Hall N."/>
        </authorList>
    </citation>
    <scope>NUCLEOTIDE SEQUENCE [LARGE SCALE GENOMIC DNA]</scope>
    <source>
        <strain evidence="6">ATCC 19567 / DSM 133 / F</strain>
    </source>
</reference>
<dbReference type="InterPro" id="IPR023753">
    <property type="entry name" value="FAD/NAD-binding_dom"/>
</dbReference>
<dbReference type="PANTHER" id="PTHR42949:SF3">
    <property type="entry name" value="ANAEROBIC GLYCEROL-3-PHOSPHATE DEHYDROGENASE SUBUNIT B"/>
    <property type="match status" value="1"/>
</dbReference>
<proteinExistence type="predicted"/>
<evidence type="ECO:0000313" key="6">
    <source>
        <dbReference type="Proteomes" id="UP000065734"/>
    </source>
</evidence>
<dbReference type="Gene3D" id="3.50.50.60">
    <property type="entry name" value="FAD/NAD(P)-binding domain"/>
    <property type="match status" value="2"/>
</dbReference>
<evidence type="ECO:0000259" key="2">
    <source>
        <dbReference type="Pfam" id="PF04324"/>
    </source>
</evidence>
<dbReference type="PRINTS" id="PR00368">
    <property type="entry name" value="FADPNR"/>
</dbReference>
<protein>
    <submittedName>
        <fullName evidence="4">Putative oxidoreductase in 4-hydroxyproline catabolic gene cluster</fullName>
    </submittedName>
    <submittedName>
        <fullName evidence="5">Soluble pyridine nucleotide transhydrogenase</fullName>
    </submittedName>
</protein>
<sequence>MTLPDVVVIGAGPAGLAAAIEASGQGARVLLVDEGARPGGQIFRQSTPGIGGPPVLTAGEAARRRRLLARYDAARGAIDERFGTAVTANFDGLQVLVADDTSSRLVQPKAVVLATGLSELTVPFPGWTLPGVVTAGALQTLLKADAIRAGNRIALAGTGPLLLAVAAQLVTAGADVRAVALLNSPWTALRHPFAMWGARAVVRDGLSYLATLRRAGVPVLVGWGPLAAEGGTAVERLALAPHGGDGRLKAEHRKVFEVDTVGVNFGFTANSELARMAGVPVRFDARRGGWLPERQDDGATQVPGLYVAGDGAGLGGALAAESDGRIAGAAAAAFAGYPAKGSLAEAYRARARHWRFQAAIAPQFELPPAVWDWATDDTVICRCEGVRRARIERTIADGHVTLNAIKRNSRSGMGLCGGRVCLRSVLALSGHADDAAAAPMAARPGLKPVTLAALANRIEEA</sequence>
<evidence type="ECO:0000259" key="3">
    <source>
        <dbReference type="Pfam" id="PF07992"/>
    </source>
</evidence>
<dbReference type="Gene3D" id="1.10.10.1100">
    <property type="entry name" value="BFD-like [2Fe-2S]-binding domain"/>
    <property type="match status" value="1"/>
</dbReference>
<name>A0A0H5BIN1_BLAVI</name>
<dbReference type="STRING" id="1079.BVIR_2027"/>
<dbReference type="InterPro" id="IPR017224">
    <property type="entry name" value="Opine_Oxase_asu/HCN_bsu"/>
</dbReference>
<keyword evidence="6" id="KW-1185">Reference proteome</keyword>
<dbReference type="InterPro" id="IPR007419">
    <property type="entry name" value="BFD-like_2Fe2S-bd_dom"/>
</dbReference>
<evidence type="ECO:0000256" key="1">
    <source>
        <dbReference type="ARBA" id="ARBA00023002"/>
    </source>
</evidence>
<dbReference type="Proteomes" id="UP000065734">
    <property type="component" value="Chromosome I"/>
</dbReference>
<evidence type="ECO:0000313" key="4">
    <source>
        <dbReference type="EMBL" id="BAS00302.1"/>
    </source>
</evidence>
<accession>A0A0H5BIN1</accession>
<dbReference type="InterPro" id="IPR051691">
    <property type="entry name" value="Metab_Enz_Cyan_OpOx_G3PDH"/>
</dbReference>
<reference evidence="5" key="2">
    <citation type="submission" date="2015-11" db="EMBL/GenBank/DDBJ databases">
        <authorList>
            <person name="Zhang Y."/>
            <person name="Guo Z."/>
        </authorList>
    </citation>
    <scope>NUCLEOTIDE SEQUENCE</scope>
    <source>
        <strain evidence="5">1</strain>
    </source>
</reference>
<dbReference type="EMBL" id="AP014854">
    <property type="protein sequence ID" value="BAS00302.1"/>
    <property type="molecule type" value="Genomic_DNA"/>
</dbReference>
<reference evidence="4" key="1">
    <citation type="journal article" date="2015" name="Genome Announc.">
        <title>Complete Genome Sequence of the Bacteriochlorophyll b-Producing Photosynthetic Bacterium Blastochloris viridis.</title>
        <authorList>
            <person name="Tsukatani Y."/>
            <person name="Hirose Y."/>
            <person name="Harada J."/>
            <person name="Misawa N."/>
            <person name="Mori K."/>
            <person name="Inoue K."/>
            <person name="Tamiaki H."/>
        </authorList>
    </citation>
    <scope>NUCLEOTIDE SEQUENCE [LARGE SCALE GENOMIC DNA]</scope>
    <source>
        <strain evidence="4">DSM 133</strain>
    </source>
</reference>
<dbReference type="AlphaFoldDB" id="A0A0H5BIN1"/>
<dbReference type="PANTHER" id="PTHR42949">
    <property type="entry name" value="ANAEROBIC GLYCEROL-3-PHOSPHATE DEHYDROGENASE SUBUNIT B"/>
    <property type="match status" value="1"/>
</dbReference>
<dbReference type="RefSeq" id="WP_169788599.1">
    <property type="nucleotide sequence ID" value="NZ_AP014854.2"/>
</dbReference>
<dbReference type="Pfam" id="PF07992">
    <property type="entry name" value="Pyr_redox_2"/>
    <property type="match status" value="1"/>
</dbReference>
<dbReference type="PIRSF" id="PIRSF037495">
    <property type="entry name" value="Opine_OX_OoxA/HcnB"/>
    <property type="match status" value="1"/>
</dbReference>
<dbReference type="InterPro" id="IPR041854">
    <property type="entry name" value="BFD-like_2Fe2S-bd_dom_sf"/>
</dbReference>
<gene>
    <name evidence="4" type="ORF">BV133_2708</name>
    <name evidence="5" type="ORF">BVIRIDIS_14720</name>
</gene>
<keyword evidence="1" id="KW-0560">Oxidoreductase</keyword>
<dbReference type="Pfam" id="PF04324">
    <property type="entry name" value="Fer2_BFD"/>
    <property type="match status" value="1"/>
</dbReference>
<dbReference type="PRINTS" id="PR00411">
    <property type="entry name" value="PNDRDTASEI"/>
</dbReference>
<dbReference type="SUPFAM" id="SSF51905">
    <property type="entry name" value="FAD/NAD(P)-binding domain"/>
    <property type="match status" value="1"/>
</dbReference>
<dbReference type="EMBL" id="LN907867">
    <property type="protein sequence ID" value="CUU42460.1"/>
    <property type="molecule type" value="Genomic_DNA"/>
</dbReference>
<dbReference type="InterPro" id="IPR036188">
    <property type="entry name" value="FAD/NAD-bd_sf"/>
</dbReference>
<feature type="domain" description="FAD/NAD(P)-binding" evidence="3">
    <location>
        <begin position="5"/>
        <end position="324"/>
    </location>
</feature>
<dbReference type="KEGG" id="bvr:BVIR_2027"/>
<organism evidence="5 6">
    <name type="scientific">Blastochloris viridis</name>
    <name type="common">Rhodopseudomonas viridis</name>
    <dbReference type="NCBI Taxonomy" id="1079"/>
    <lineage>
        <taxon>Bacteria</taxon>
        <taxon>Pseudomonadati</taxon>
        <taxon>Pseudomonadota</taxon>
        <taxon>Alphaproteobacteria</taxon>
        <taxon>Hyphomicrobiales</taxon>
        <taxon>Blastochloridaceae</taxon>
        <taxon>Blastochloris</taxon>
    </lineage>
</organism>
<feature type="domain" description="BFD-like [2Fe-2S]-binding" evidence="2">
    <location>
        <begin position="379"/>
        <end position="426"/>
    </location>
</feature>
<dbReference type="CDD" id="cd19946">
    <property type="entry name" value="GlpA-like_Fer2_BFD-like"/>
    <property type="match status" value="1"/>
</dbReference>
<dbReference type="GO" id="GO:0016491">
    <property type="term" value="F:oxidoreductase activity"/>
    <property type="evidence" value="ECO:0007669"/>
    <property type="project" value="UniProtKB-KW"/>
</dbReference>
<evidence type="ECO:0000313" key="5">
    <source>
        <dbReference type="EMBL" id="CUU42460.1"/>
    </source>
</evidence>